<dbReference type="SUPFAM" id="SSF53720">
    <property type="entry name" value="ALDH-like"/>
    <property type="match status" value="1"/>
</dbReference>
<dbReference type="InterPro" id="IPR016162">
    <property type="entry name" value="Ald_DH_N"/>
</dbReference>
<organism evidence="3 4">
    <name type="scientific">Cladophialophora chaetospira</name>
    <dbReference type="NCBI Taxonomy" id="386627"/>
    <lineage>
        <taxon>Eukaryota</taxon>
        <taxon>Fungi</taxon>
        <taxon>Dikarya</taxon>
        <taxon>Ascomycota</taxon>
        <taxon>Pezizomycotina</taxon>
        <taxon>Eurotiomycetes</taxon>
        <taxon>Chaetothyriomycetidae</taxon>
        <taxon>Chaetothyriales</taxon>
        <taxon>Herpotrichiellaceae</taxon>
        <taxon>Cladophialophora</taxon>
    </lineage>
</organism>
<dbReference type="InterPro" id="IPR016161">
    <property type="entry name" value="Ald_DH/histidinol_DH"/>
</dbReference>
<evidence type="ECO:0000313" key="4">
    <source>
        <dbReference type="Proteomes" id="UP001172673"/>
    </source>
</evidence>
<dbReference type="PANTHER" id="PTHR43111">
    <property type="entry name" value="ALDEHYDE DEHYDROGENASE B-RELATED"/>
    <property type="match status" value="1"/>
</dbReference>
<reference evidence="3" key="1">
    <citation type="submission" date="2022-10" db="EMBL/GenBank/DDBJ databases">
        <title>Culturing micro-colonial fungi from biological soil crusts in the Mojave desert and describing Neophaeococcomyces mojavensis, and introducing the new genera and species Taxawa tesnikishii.</title>
        <authorList>
            <person name="Kurbessoian T."/>
            <person name="Stajich J.E."/>
        </authorList>
    </citation>
    <scope>NUCLEOTIDE SEQUENCE</scope>
    <source>
        <strain evidence="3">TK_41</strain>
    </source>
</reference>
<keyword evidence="4" id="KW-1185">Reference proteome</keyword>
<dbReference type="EMBL" id="JAPDRK010000002">
    <property type="protein sequence ID" value="KAJ9615475.1"/>
    <property type="molecule type" value="Genomic_DNA"/>
</dbReference>
<name>A0AA39CPQ9_9EURO</name>
<dbReference type="Gene3D" id="3.40.309.10">
    <property type="entry name" value="Aldehyde Dehydrogenase, Chain A, domain 2"/>
    <property type="match status" value="1"/>
</dbReference>
<keyword evidence="2" id="KW-1133">Transmembrane helix</keyword>
<evidence type="ECO:0000256" key="2">
    <source>
        <dbReference type="SAM" id="Phobius"/>
    </source>
</evidence>
<protein>
    <recommendedName>
        <fullName evidence="5">Aldehyde dehydrogenase domain-containing protein</fullName>
    </recommendedName>
</protein>
<evidence type="ECO:0008006" key="5">
    <source>
        <dbReference type="Google" id="ProtNLM"/>
    </source>
</evidence>
<keyword evidence="2" id="KW-0812">Transmembrane</keyword>
<feature type="transmembrane region" description="Helical" evidence="2">
    <location>
        <begin position="452"/>
        <end position="472"/>
    </location>
</feature>
<dbReference type="GO" id="GO:0016620">
    <property type="term" value="F:oxidoreductase activity, acting on the aldehyde or oxo group of donors, NAD or NADP as acceptor"/>
    <property type="evidence" value="ECO:0007669"/>
    <property type="project" value="InterPro"/>
</dbReference>
<dbReference type="InterPro" id="IPR016163">
    <property type="entry name" value="Ald_DH_C"/>
</dbReference>
<dbReference type="Proteomes" id="UP001172673">
    <property type="component" value="Unassembled WGS sequence"/>
</dbReference>
<gene>
    <name evidence="3" type="ORF">H2200_001550</name>
</gene>
<keyword evidence="2" id="KW-0472">Membrane</keyword>
<dbReference type="AlphaFoldDB" id="A0AA39CPQ9"/>
<dbReference type="Gene3D" id="3.40.605.10">
    <property type="entry name" value="Aldehyde Dehydrogenase, Chain A, domain 1"/>
    <property type="match status" value="1"/>
</dbReference>
<sequence length="480" mass="52510">MNSSITAGVLSAIADRRTRDLRFRQRQLISLHDWITNNTSGLETALSEDDDISQAEAHFVIGLALDELRRNYESLDLKKELDIEFRIKNARDNEHRRLPQEIVYVIPHRFTFFFGVTSALCASVAAGSCCIVELPENLQRSSALIQCMFSSLDKVAFTTTTTRPKDDFLKRCLVVDQLNCISPGTFRSLLSSQSTSHAIAIVDRTANVAVAAQALAASTLLFSGKGPYAPSCILVNEYVEAEFSRTFTDHASETAQSQTLLNGANGYTNTQKQEGVNGSVHKPLISSKENPFTRLNNREDLGAVIARKTGGPILLAVSSLDDAIDVANSELTPRTRALYVFGDPKAAKYLAQFVQTDVSFVNHIPAGLLVGPPAPSGYPVSPTARYRREMMETPSPQFVKRNPVIPSVEKLVESGTAIPAALLAASSRALRPTGQPREGDMNFFAQGLRASFVLYIYLPMTVAAAAIAGYGGRYAYRHWL</sequence>
<accession>A0AA39CPQ9</accession>
<proteinExistence type="predicted"/>
<comment type="caution">
    <text evidence="3">The sequence shown here is derived from an EMBL/GenBank/DDBJ whole genome shotgun (WGS) entry which is preliminary data.</text>
</comment>
<dbReference type="PANTHER" id="PTHR43111:SF1">
    <property type="entry name" value="ALDEHYDE DEHYDROGENASE B-RELATED"/>
    <property type="match status" value="1"/>
</dbReference>
<evidence type="ECO:0000256" key="1">
    <source>
        <dbReference type="SAM" id="MobiDB-lite"/>
    </source>
</evidence>
<feature type="compositionally biased region" description="Polar residues" evidence="1">
    <location>
        <begin position="263"/>
        <end position="276"/>
    </location>
</feature>
<evidence type="ECO:0000313" key="3">
    <source>
        <dbReference type="EMBL" id="KAJ9615475.1"/>
    </source>
</evidence>
<feature type="region of interest" description="Disordered" evidence="1">
    <location>
        <begin position="263"/>
        <end position="283"/>
    </location>
</feature>